<name>A0A9D1ZUV9_9FIRM</name>
<evidence type="ECO:0000313" key="1">
    <source>
        <dbReference type="EMBL" id="HIY96320.1"/>
    </source>
</evidence>
<organism evidence="1 2">
    <name type="scientific">Candidatus Borkfalkia excrementigallinarum</name>
    <dbReference type="NCBI Taxonomy" id="2838506"/>
    <lineage>
        <taxon>Bacteria</taxon>
        <taxon>Bacillati</taxon>
        <taxon>Bacillota</taxon>
        <taxon>Clostridia</taxon>
        <taxon>Christensenellales</taxon>
        <taxon>Christensenellaceae</taxon>
        <taxon>Candidatus Borkfalkia</taxon>
    </lineage>
</organism>
<comment type="caution">
    <text evidence="1">The sequence shown here is derived from an EMBL/GenBank/DDBJ whole genome shotgun (WGS) entry which is preliminary data.</text>
</comment>
<evidence type="ECO:0000313" key="2">
    <source>
        <dbReference type="Proteomes" id="UP000886750"/>
    </source>
</evidence>
<dbReference type="Proteomes" id="UP000886750">
    <property type="component" value="Unassembled WGS sequence"/>
</dbReference>
<proteinExistence type="predicted"/>
<dbReference type="AlphaFoldDB" id="A0A9D1ZUV9"/>
<gene>
    <name evidence="1" type="ORF">H9729_01385</name>
</gene>
<sequence>MVYTVDLENGFTPAERNALIRYALTVGTRAKCATRSLYRSLKMRDLQAAFREREAGHRKTIEEYRRRAEDYEEGATHLPESLTDFFGGVPTKERFVSYCNDRMEQEREEMRRIRKEYHIAVSYTYTPKTLLRFHRSLSPRVTFGYSNVLHEECDFSLTDEVRSAFLRSSLAELPQYEEDWTHDFGYVYFQSVIGLLYEDLAVFRGGRCILETISHESMCTAYLTEEELADFCGFESEKHDNRQILKKIRARAEISEKP</sequence>
<protein>
    <submittedName>
        <fullName evidence="1">Uncharacterized protein</fullName>
    </submittedName>
</protein>
<accession>A0A9D1ZUV9</accession>
<reference evidence="1" key="2">
    <citation type="submission" date="2021-04" db="EMBL/GenBank/DDBJ databases">
        <authorList>
            <person name="Gilroy R."/>
        </authorList>
    </citation>
    <scope>NUCLEOTIDE SEQUENCE</scope>
    <source>
        <strain evidence="1">1345</strain>
    </source>
</reference>
<dbReference type="EMBL" id="DXCQ01000016">
    <property type="protein sequence ID" value="HIY96320.1"/>
    <property type="molecule type" value="Genomic_DNA"/>
</dbReference>
<reference evidence="1" key="1">
    <citation type="journal article" date="2021" name="PeerJ">
        <title>Extensive microbial diversity within the chicken gut microbiome revealed by metagenomics and culture.</title>
        <authorList>
            <person name="Gilroy R."/>
            <person name="Ravi A."/>
            <person name="Getino M."/>
            <person name="Pursley I."/>
            <person name="Horton D.L."/>
            <person name="Alikhan N.F."/>
            <person name="Baker D."/>
            <person name="Gharbi K."/>
            <person name="Hall N."/>
            <person name="Watson M."/>
            <person name="Adriaenssens E.M."/>
            <person name="Foster-Nyarko E."/>
            <person name="Jarju S."/>
            <person name="Secka A."/>
            <person name="Antonio M."/>
            <person name="Oren A."/>
            <person name="Chaudhuri R.R."/>
            <person name="La Ragione R."/>
            <person name="Hildebrand F."/>
            <person name="Pallen M.J."/>
        </authorList>
    </citation>
    <scope>NUCLEOTIDE SEQUENCE</scope>
    <source>
        <strain evidence="1">1345</strain>
    </source>
</reference>